<feature type="transmembrane region" description="Helical" evidence="9">
    <location>
        <begin position="157"/>
        <end position="177"/>
    </location>
</feature>
<feature type="transmembrane region" description="Helical" evidence="9">
    <location>
        <begin position="310"/>
        <end position="329"/>
    </location>
</feature>
<evidence type="ECO:0000313" key="11">
    <source>
        <dbReference type="EMBL" id="RFA06983.1"/>
    </source>
</evidence>
<feature type="domain" description="Major facilitator superfamily (MFS) profile" evidence="10">
    <location>
        <begin position="92"/>
        <end position="546"/>
    </location>
</feature>
<gene>
    <name evidence="11" type="ORF">B7R21_17850</name>
</gene>
<organism evidence="11 12">
    <name type="scientific">Subtercola boreus</name>
    <dbReference type="NCBI Taxonomy" id="120213"/>
    <lineage>
        <taxon>Bacteria</taxon>
        <taxon>Bacillati</taxon>
        <taxon>Actinomycetota</taxon>
        <taxon>Actinomycetes</taxon>
        <taxon>Micrococcales</taxon>
        <taxon>Microbacteriaceae</taxon>
        <taxon>Subtercola</taxon>
    </lineage>
</organism>
<dbReference type="PANTHER" id="PTHR42718">
    <property type="entry name" value="MAJOR FACILITATOR SUPERFAMILY MULTIDRUG TRANSPORTER MFSC"/>
    <property type="match status" value="1"/>
</dbReference>
<dbReference type="CDD" id="cd17503">
    <property type="entry name" value="MFS_LmrB_MDR_like"/>
    <property type="match status" value="1"/>
</dbReference>
<feature type="compositionally biased region" description="Low complexity" evidence="8">
    <location>
        <begin position="63"/>
        <end position="74"/>
    </location>
</feature>
<feature type="transmembrane region" description="Helical" evidence="9">
    <location>
        <begin position="183"/>
        <end position="208"/>
    </location>
</feature>
<name>A0A3E0VBR4_9MICO</name>
<reference evidence="11 12" key="1">
    <citation type="submission" date="2017-04" db="EMBL/GenBank/DDBJ databases">
        <title>Comparative genome analysis of Subtercola boreus.</title>
        <authorList>
            <person name="Cho Y.-J."/>
            <person name="Cho A."/>
            <person name="Kim O.-S."/>
            <person name="Lee J.-I."/>
        </authorList>
    </citation>
    <scope>NUCLEOTIDE SEQUENCE [LARGE SCALE GENOMIC DNA]</scope>
    <source>
        <strain evidence="11 12">P27444</strain>
    </source>
</reference>
<feature type="transmembrane region" description="Helical" evidence="9">
    <location>
        <begin position="386"/>
        <end position="407"/>
    </location>
</feature>
<keyword evidence="6 9" id="KW-1133">Transmembrane helix</keyword>
<evidence type="ECO:0000256" key="4">
    <source>
        <dbReference type="ARBA" id="ARBA00022475"/>
    </source>
</evidence>
<feature type="transmembrane region" description="Helical" evidence="9">
    <location>
        <begin position="246"/>
        <end position="267"/>
    </location>
</feature>
<dbReference type="EMBL" id="NBXA01000034">
    <property type="protein sequence ID" value="RFA06983.1"/>
    <property type="molecule type" value="Genomic_DNA"/>
</dbReference>
<evidence type="ECO:0000256" key="9">
    <source>
        <dbReference type="SAM" id="Phobius"/>
    </source>
</evidence>
<feature type="transmembrane region" description="Helical" evidence="9">
    <location>
        <begin position="130"/>
        <end position="150"/>
    </location>
</feature>
<dbReference type="PRINTS" id="PR01036">
    <property type="entry name" value="TCRTETB"/>
</dbReference>
<evidence type="ECO:0000256" key="2">
    <source>
        <dbReference type="ARBA" id="ARBA00008537"/>
    </source>
</evidence>
<proteinExistence type="inferred from homology"/>
<dbReference type="GO" id="GO:0022857">
    <property type="term" value="F:transmembrane transporter activity"/>
    <property type="evidence" value="ECO:0007669"/>
    <property type="project" value="InterPro"/>
</dbReference>
<dbReference type="NCBIfam" id="TIGR00711">
    <property type="entry name" value="efflux_EmrB"/>
    <property type="match status" value="1"/>
</dbReference>
<evidence type="ECO:0000256" key="1">
    <source>
        <dbReference type="ARBA" id="ARBA00004651"/>
    </source>
</evidence>
<dbReference type="Gene3D" id="1.20.1250.20">
    <property type="entry name" value="MFS general substrate transporter like domains"/>
    <property type="match status" value="1"/>
</dbReference>
<evidence type="ECO:0000313" key="12">
    <source>
        <dbReference type="Proteomes" id="UP000256709"/>
    </source>
</evidence>
<feature type="transmembrane region" description="Helical" evidence="9">
    <location>
        <begin position="441"/>
        <end position="466"/>
    </location>
</feature>
<evidence type="ECO:0000256" key="7">
    <source>
        <dbReference type="ARBA" id="ARBA00023136"/>
    </source>
</evidence>
<sequence length="558" mass="58943">MTHPGVARNKQCPARLLPNSPTDRFRIPASNSRIESRTALPLEPTGALVSDKTLPDTRSAQRATTATATATTATPTIQSDEETRLAARNKLVIGILLVSAFIVILNETIMSVALPRLMEDLDIPAESAQWLTTAFMLTMAVVIPITGFLLQRFNTRPVFIAAMTFFSIGTFVAAMAPGFEVLLIARVIQACGTAIMMPLLMTTVMTLVPASSRGRTMGNISIVISVAPAIGPTISGLILSVLDWRWMFWLVLPIALAGLIVGALRIPNVTTPRKAPFDVLSVILSVFGFGGLVYGLTTIGGANAMSWMPVWGPLVVGLVALGLFVLRQLQLQRTDRALLDLRTFLSKNFTLSIVMFAISMMALFGTLILLPLYLQNVLRLDTLSTGLLLLPGGLVMGVLAPFVGRIYDKRGPMVLLVPGAIIVSAVLWSLTMVTSTTPVPLILTAHIVLSVGLALMFTPLFTASLGSLKPALYSHGSAVVGTVQQVAGAAGTAVFVTLMSSRAASLVATGSDPILAQTDGIRAAFLVGAIVSLGAVAVAFFVRKPVDQPGGAPAPMGH</sequence>
<feature type="transmembrane region" description="Helical" evidence="9">
    <location>
        <begin position="349"/>
        <end position="374"/>
    </location>
</feature>
<keyword evidence="4" id="KW-1003">Cell membrane</keyword>
<dbReference type="InterPro" id="IPR020846">
    <property type="entry name" value="MFS_dom"/>
</dbReference>
<dbReference type="AlphaFoldDB" id="A0A3E0VBR4"/>
<comment type="caution">
    <text evidence="11">The sequence shown here is derived from an EMBL/GenBank/DDBJ whole genome shotgun (WGS) entry which is preliminary data.</text>
</comment>
<feature type="region of interest" description="Disordered" evidence="8">
    <location>
        <begin position="1"/>
        <end position="75"/>
    </location>
</feature>
<keyword evidence="5 9" id="KW-0812">Transmembrane</keyword>
<feature type="transmembrane region" description="Helical" evidence="9">
    <location>
        <begin position="414"/>
        <end position="435"/>
    </location>
</feature>
<dbReference type="GO" id="GO:0005886">
    <property type="term" value="C:plasma membrane"/>
    <property type="evidence" value="ECO:0007669"/>
    <property type="project" value="UniProtKB-SubCell"/>
</dbReference>
<evidence type="ECO:0000259" key="10">
    <source>
        <dbReference type="PROSITE" id="PS50850"/>
    </source>
</evidence>
<comment type="similarity">
    <text evidence="2">Belongs to the major facilitator superfamily. EmrB family.</text>
</comment>
<evidence type="ECO:0000256" key="8">
    <source>
        <dbReference type="SAM" id="MobiDB-lite"/>
    </source>
</evidence>
<dbReference type="PROSITE" id="PS50850">
    <property type="entry name" value="MFS"/>
    <property type="match status" value="1"/>
</dbReference>
<feature type="transmembrane region" description="Helical" evidence="9">
    <location>
        <begin position="91"/>
        <end position="110"/>
    </location>
</feature>
<evidence type="ECO:0000256" key="3">
    <source>
        <dbReference type="ARBA" id="ARBA00022448"/>
    </source>
</evidence>
<protein>
    <submittedName>
        <fullName evidence="11">MFS transporter</fullName>
    </submittedName>
</protein>
<feature type="transmembrane region" description="Helical" evidence="9">
    <location>
        <begin position="478"/>
        <end position="500"/>
    </location>
</feature>
<feature type="transmembrane region" description="Helical" evidence="9">
    <location>
        <begin position="520"/>
        <end position="542"/>
    </location>
</feature>
<accession>A0A3E0VBR4</accession>
<dbReference type="InterPro" id="IPR004638">
    <property type="entry name" value="EmrB-like"/>
</dbReference>
<comment type="subcellular location">
    <subcellularLocation>
        <location evidence="1">Cell membrane</location>
        <topology evidence="1">Multi-pass membrane protein</topology>
    </subcellularLocation>
</comment>
<keyword evidence="3" id="KW-0813">Transport</keyword>
<dbReference type="OrthoDB" id="9812221at2"/>
<evidence type="ECO:0000256" key="6">
    <source>
        <dbReference type="ARBA" id="ARBA00022989"/>
    </source>
</evidence>
<feature type="transmembrane region" description="Helical" evidence="9">
    <location>
        <begin position="220"/>
        <end position="240"/>
    </location>
</feature>
<keyword evidence="7 9" id="KW-0472">Membrane</keyword>
<dbReference type="Pfam" id="PF07690">
    <property type="entry name" value="MFS_1"/>
    <property type="match status" value="1"/>
</dbReference>
<dbReference type="Gene3D" id="1.20.1720.10">
    <property type="entry name" value="Multidrug resistance protein D"/>
    <property type="match status" value="1"/>
</dbReference>
<feature type="transmembrane region" description="Helical" evidence="9">
    <location>
        <begin position="279"/>
        <end position="304"/>
    </location>
</feature>
<dbReference type="SUPFAM" id="SSF103473">
    <property type="entry name" value="MFS general substrate transporter"/>
    <property type="match status" value="1"/>
</dbReference>
<dbReference type="InterPro" id="IPR011701">
    <property type="entry name" value="MFS"/>
</dbReference>
<dbReference type="PANTHER" id="PTHR42718:SF9">
    <property type="entry name" value="MAJOR FACILITATOR SUPERFAMILY MULTIDRUG TRANSPORTER MFSC"/>
    <property type="match status" value="1"/>
</dbReference>
<dbReference type="Proteomes" id="UP000256709">
    <property type="component" value="Unassembled WGS sequence"/>
</dbReference>
<evidence type="ECO:0000256" key="5">
    <source>
        <dbReference type="ARBA" id="ARBA00022692"/>
    </source>
</evidence>
<dbReference type="InterPro" id="IPR036259">
    <property type="entry name" value="MFS_trans_sf"/>
</dbReference>